<dbReference type="EMBL" id="LN871598">
    <property type="protein sequence ID" value="CTQ41421.1"/>
    <property type="molecule type" value="Genomic_DNA"/>
</dbReference>
<dbReference type="VEuPathDB" id="PiroplasmaDB:BMR1_03g04105"/>
<dbReference type="InterPro" id="IPR036612">
    <property type="entry name" value="KH_dom_type_1_sf"/>
</dbReference>
<dbReference type="SUPFAM" id="SSF54791">
    <property type="entry name" value="Eukaryotic type KH-domain (KH-domain type I)"/>
    <property type="match status" value="1"/>
</dbReference>
<dbReference type="Pfam" id="PF00013">
    <property type="entry name" value="KH_1"/>
    <property type="match status" value="1"/>
</dbReference>
<dbReference type="GeneID" id="24425468"/>
<feature type="domain" description="K Homology" evidence="2">
    <location>
        <begin position="462"/>
        <end position="529"/>
    </location>
</feature>
<organism evidence="3 4">
    <name type="scientific">Babesia microti (strain RI)</name>
    <dbReference type="NCBI Taxonomy" id="1133968"/>
    <lineage>
        <taxon>Eukaryota</taxon>
        <taxon>Sar</taxon>
        <taxon>Alveolata</taxon>
        <taxon>Apicomplexa</taxon>
        <taxon>Aconoidasida</taxon>
        <taxon>Piroplasmida</taxon>
        <taxon>Babesiidae</taxon>
        <taxon>Babesia</taxon>
    </lineage>
</organism>
<evidence type="ECO:0000259" key="2">
    <source>
        <dbReference type="SMART" id="SM00322"/>
    </source>
</evidence>
<dbReference type="KEGG" id="bmic:BMR1_03g04105"/>
<dbReference type="AlphaFoldDB" id="A0A0K3AUZ5"/>
<evidence type="ECO:0000256" key="1">
    <source>
        <dbReference type="PROSITE-ProRule" id="PRU00117"/>
    </source>
</evidence>
<keyword evidence="1" id="KW-0694">RNA-binding</keyword>
<dbReference type="SMART" id="SM00322">
    <property type="entry name" value="KH"/>
    <property type="match status" value="1"/>
</dbReference>
<evidence type="ECO:0000313" key="4">
    <source>
        <dbReference type="Proteomes" id="UP000002899"/>
    </source>
</evidence>
<protein>
    <recommendedName>
        <fullName evidence="2">K Homology domain-containing protein</fullName>
    </recommendedName>
</protein>
<gene>
    <name evidence="3" type="ORF">BMR1_03g04105</name>
</gene>
<dbReference type="InterPro" id="IPR004088">
    <property type="entry name" value="KH_dom_type_1"/>
</dbReference>
<reference evidence="3 4" key="3">
    <citation type="journal article" date="2016" name="Sci. Rep.">
        <title>Genome-wide diversity and gene expression profiling of Babesia microti isolates identify polymorphic genes that mediate host-pathogen interactions.</title>
        <authorList>
            <person name="Silva J.C."/>
            <person name="Cornillot E."/>
            <person name="McCracken C."/>
            <person name="Usmani-Brown S."/>
            <person name="Dwivedi A."/>
            <person name="Ifeonu O.O."/>
            <person name="Crabtree J."/>
            <person name="Gotia H.T."/>
            <person name="Virji A.Z."/>
            <person name="Reynes C."/>
            <person name="Colinge J."/>
            <person name="Kumar V."/>
            <person name="Lawres L."/>
            <person name="Pazzi J.E."/>
            <person name="Pablo J.V."/>
            <person name="Hung C."/>
            <person name="Brancato J."/>
            <person name="Kumari P."/>
            <person name="Orvis J."/>
            <person name="Tretina K."/>
            <person name="Chibucos M."/>
            <person name="Ott S."/>
            <person name="Sadzewicz L."/>
            <person name="Sengamalay N."/>
            <person name="Shetty A.C."/>
            <person name="Su Q."/>
            <person name="Tallon L."/>
            <person name="Fraser C.M."/>
            <person name="Frutos R."/>
            <person name="Molina D.M."/>
            <person name="Krause P.J."/>
            <person name="Ben Mamoun C."/>
        </authorList>
    </citation>
    <scope>NUCLEOTIDE SEQUENCE [LARGE SCALE GENOMIC DNA]</scope>
    <source>
        <strain evidence="3 4">RI</strain>
    </source>
</reference>
<proteinExistence type="predicted"/>
<dbReference type="PROSITE" id="PS50084">
    <property type="entry name" value="KH_TYPE_1"/>
    <property type="match status" value="1"/>
</dbReference>
<dbReference type="GO" id="GO:0003723">
    <property type="term" value="F:RNA binding"/>
    <property type="evidence" value="ECO:0007669"/>
    <property type="project" value="UniProtKB-UniRule"/>
</dbReference>
<evidence type="ECO:0000313" key="3">
    <source>
        <dbReference type="EMBL" id="CTQ41421.1"/>
    </source>
</evidence>
<dbReference type="Gene3D" id="3.30.1370.10">
    <property type="entry name" value="K Homology domain, type 1"/>
    <property type="match status" value="1"/>
</dbReference>
<dbReference type="OrthoDB" id="6729823at2759"/>
<reference evidence="3 4" key="2">
    <citation type="journal article" date="2013" name="PLoS ONE">
        <title>Whole genome mapping and re-organization of the nuclear and mitochondrial genomes of Babesia microti isolates.</title>
        <authorList>
            <person name="Cornillot E."/>
            <person name="Dassouli A."/>
            <person name="Garg A."/>
            <person name="Pachikara N."/>
            <person name="Randazzo S."/>
            <person name="Depoix D."/>
            <person name="Carcy B."/>
            <person name="Delbecq S."/>
            <person name="Frutos R."/>
            <person name="Silva J.C."/>
            <person name="Sutton R."/>
            <person name="Krause P.J."/>
            <person name="Mamoun C.B."/>
        </authorList>
    </citation>
    <scope>NUCLEOTIDE SEQUENCE [LARGE SCALE GENOMIC DNA]</scope>
    <source>
        <strain evidence="3 4">RI</strain>
    </source>
</reference>
<keyword evidence="4" id="KW-1185">Reference proteome</keyword>
<dbReference type="Proteomes" id="UP000002899">
    <property type="component" value="Chromosome III"/>
</dbReference>
<sequence length="592" mass="65959">MSKDEFVPVMSVKARKVFDQNGINQSVDLLSFFDQRIKSLSYQLTQNVTKNVLETVISGCKQLYSLTFNKFSSVSEIENKIYDVRLSLSKSKTNSSRKSDAKKDSEAIEYVKYLEDELKTANAVLNYRNQISELKLKAEQLLREFTAPKSVGDNKPFYNANNSYTVKATSTGRPTPTARKFTERNCIIKVKIPNIIGTAFSSKYWYMLKTIQDQNNVYITVNNNVSNTSSIETTGVYADDVDADYSLITIKGASESEAAAGQNSLNELMKSMVIKKVPDINSTECEEVFTNIKNMAGPKIGCLVNLKGTLHVVGKKDVVQRTLEKIEKLLSEKDVHTWKIDVFSDDKFWDLAIQSKQFRRFNCKYSSGTITVTSSSAVYKSLKEEVDLIESSECRKYVDIERYQANKMLNNGAEMIKYFQKKGATCFVGPDRLNMIVFGTNDAVQNCLNHVESLKKNSVVIGISSLKIPISPEQSKLIIGKGGANIKRLIEESGVETIQVERSEFPSVSISGTKEAVETCKALILEMTAVSNPISEKPLDQVKTTPRFSPIGPKMDLPDIGPDSFPSLTDTVNVSALPTVRGSWVKPIKASD</sequence>
<dbReference type="InterPro" id="IPR004087">
    <property type="entry name" value="KH_dom"/>
</dbReference>
<accession>A0A0K3AUZ5</accession>
<name>A0A0K3AUZ5_BABMR</name>
<dbReference type="RefSeq" id="XP_012649432.1">
    <property type="nucleotide sequence ID" value="XM_012793978.1"/>
</dbReference>
<reference evidence="3 4" key="1">
    <citation type="journal article" date="2012" name="Nucleic Acids Res.">
        <title>Sequencing of the smallest Apicomplexan genome from the human pathogen Babesia microti.</title>
        <authorList>
            <person name="Cornillot E."/>
            <person name="Hadj-Kaddour K."/>
            <person name="Dassouli A."/>
            <person name="Noel B."/>
            <person name="Ranwez V."/>
            <person name="Vacherie B."/>
            <person name="Augagneur Y."/>
            <person name="Bres V."/>
            <person name="Duclos A."/>
            <person name="Randazzo S."/>
            <person name="Carcy B."/>
            <person name="Debierre-Grockiego F."/>
            <person name="Delbecq S."/>
            <person name="Moubri-Menage K."/>
            <person name="Shams-Eldin H."/>
            <person name="Usmani-Brown S."/>
            <person name="Bringaud F."/>
            <person name="Wincker P."/>
            <person name="Vivares C.P."/>
            <person name="Schwarz R.T."/>
            <person name="Schetters T.P."/>
            <person name="Krause P.J."/>
            <person name="Gorenflot A."/>
            <person name="Berry V."/>
            <person name="Barbe V."/>
            <person name="Ben Mamoun C."/>
        </authorList>
    </citation>
    <scope>NUCLEOTIDE SEQUENCE [LARGE SCALE GENOMIC DNA]</scope>
    <source>
        <strain evidence="3 4">RI</strain>
    </source>
</reference>